<reference evidence="1" key="1">
    <citation type="journal article" date="2020" name="Stud. Mycol.">
        <title>101 Dothideomycetes genomes: a test case for predicting lifestyles and emergence of pathogens.</title>
        <authorList>
            <person name="Haridas S."/>
            <person name="Albert R."/>
            <person name="Binder M."/>
            <person name="Bloem J."/>
            <person name="Labutti K."/>
            <person name="Salamov A."/>
            <person name="Andreopoulos B."/>
            <person name="Baker S."/>
            <person name="Barry K."/>
            <person name="Bills G."/>
            <person name="Bluhm B."/>
            <person name="Cannon C."/>
            <person name="Castanera R."/>
            <person name="Culley D."/>
            <person name="Daum C."/>
            <person name="Ezra D."/>
            <person name="Gonzalez J."/>
            <person name="Henrissat B."/>
            <person name="Kuo A."/>
            <person name="Liang C."/>
            <person name="Lipzen A."/>
            <person name="Lutzoni F."/>
            <person name="Magnuson J."/>
            <person name="Mondo S."/>
            <person name="Nolan M."/>
            <person name="Ohm R."/>
            <person name="Pangilinan J."/>
            <person name="Park H.-J."/>
            <person name="Ramirez L."/>
            <person name="Alfaro M."/>
            <person name="Sun H."/>
            <person name="Tritt A."/>
            <person name="Yoshinaga Y."/>
            <person name="Zwiers L.-H."/>
            <person name="Turgeon B."/>
            <person name="Goodwin S."/>
            <person name="Spatafora J."/>
            <person name="Crous P."/>
            <person name="Grigoriev I."/>
        </authorList>
    </citation>
    <scope>NUCLEOTIDE SEQUENCE</scope>
    <source>
        <strain evidence="1">CBS 116005</strain>
    </source>
</reference>
<protein>
    <submittedName>
        <fullName evidence="1">Uncharacterized protein</fullName>
    </submittedName>
</protein>
<evidence type="ECO:0000313" key="1">
    <source>
        <dbReference type="EMBL" id="KAF2769671.1"/>
    </source>
</evidence>
<evidence type="ECO:0000313" key="2">
    <source>
        <dbReference type="Proteomes" id="UP000799436"/>
    </source>
</evidence>
<sequence>MLCHTVPCHCLRYKALDLSATSHPPIHFYTSIATREFLLQPLHQKSTITTHRSPRQTLQTQKMHIRLLYHVLPTALLVTSALADPYDPCNDSELSESRCDGQIWEQCEAYLAGSQWTPKFNCYADSGHHCRCTYYHDKKVLRVGCFKYGTVSKGTCGSKYS</sequence>
<dbReference type="Proteomes" id="UP000799436">
    <property type="component" value="Unassembled WGS sequence"/>
</dbReference>
<name>A0A6G1L9R2_9PEZI</name>
<keyword evidence="2" id="KW-1185">Reference proteome</keyword>
<organism evidence="1 2">
    <name type="scientific">Teratosphaeria nubilosa</name>
    <dbReference type="NCBI Taxonomy" id="161662"/>
    <lineage>
        <taxon>Eukaryota</taxon>
        <taxon>Fungi</taxon>
        <taxon>Dikarya</taxon>
        <taxon>Ascomycota</taxon>
        <taxon>Pezizomycotina</taxon>
        <taxon>Dothideomycetes</taxon>
        <taxon>Dothideomycetidae</taxon>
        <taxon>Mycosphaerellales</taxon>
        <taxon>Teratosphaeriaceae</taxon>
        <taxon>Teratosphaeria</taxon>
    </lineage>
</organism>
<proteinExistence type="predicted"/>
<dbReference type="AlphaFoldDB" id="A0A6G1L9R2"/>
<dbReference type="EMBL" id="ML995832">
    <property type="protein sequence ID" value="KAF2769671.1"/>
    <property type="molecule type" value="Genomic_DNA"/>
</dbReference>
<gene>
    <name evidence="1" type="ORF">EJ03DRAFT_327278</name>
</gene>
<accession>A0A6G1L9R2</accession>